<protein>
    <submittedName>
        <fullName evidence="2">Uncharacterized protein</fullName>
    </submittedName>
</protein>
<sequence length="286" mass="31195">MPFWSRRHRCMRNLERDVAIAAEADPALLEPYQTMLSSEFGASIRTNGIARSDPRPVPARNSRSSSVRDAEHTDELDDDIERQLSIMAGRMRSTRASGDADRETARALRSATVNGRVGAARTLPTVAAQPEGLNRAGNPAHAPPTSTAHRFVEQQVHETTVVPGFGTTASAASRRISPSTTSTSALTRRSSDSTSELNRLAALDQPSTDEHMRTEDINYSSETSSISSDEGVWIAGQAPRGRGERVRLRAAVLDMEDRFDNPNRGPEYTVIGETIGTAQRVWIADL</sequence>
<feature type="compositionally biased region" description="Low complexity" evidence="1">
    <location>
        <begin position="169"/>
        <end position="195"/>
    </location>
</feature>
<dbReference type="AlphaFoldDB" id="A0AA40CNL1"/>
<reference evidence="2" key="1">
    <citation type="submission" date="2023-06" db="EMBL/GenBank/DDBJ databases">
        <title>Multi-omics analyses reveal the molecular pathogenesis toolkit of Lasiodiplodia hormozganensis, a cross-kingdom pathogen.</title>
        <authorList>
            <person name="Felix C."/>
            <person name="Meneses R."/>
            <person name="Goncalves M.F.M."/>
            <person name="Tilleman L."/>
            <person name="Duarte A.S."/>
            <person name="Jorrin-Novo J.V."/>
            <person name="Van De Peer Y."/>
            <person name="Deforce D."/>
            <person name="Van Nieuwerburgh F."/>
            <person name="Esteves A.C."/>
            <person name="Alves A."/>
        </authorList>
    </citation>
    <scope>NUCLEOTIDE SEQUENCE</scope>
    <source>
        <strain evidence="2">CBS 339.90</strain>
    </source>
</reference>
<organism evidence="2 3">
    <name type="scientific">Lasiodiplodia hormozganensis</name>
    <dbReference type="NCBI Taxonomy" id="869390"/>
    <lineage>
        <taxon>Eukaryota</taxon>
        <taxon>Fungi</taxon>
        <taxon>Dikarya</taxon>
        <taxon>Ascomycota</taxon>
        <taxon>Pezizomycotina</taxon>
        <taxon>Dothideomycetes</taxon>
        <taxon>Dothideomycetes incertae sedis</taxon>
        <taxon>Botryosphaeriales</taxon>
        <taxon>Botryosphaeriaceae</taxon>
        <taxon>Lasiodiplodia</taxon>
    </lineage>
</organism>
<evidence type="ECO:0000313" key="2">
    <source>
        <dbReference type="EMBL" id="KAK0644977.1"/>
    </source>
</evidence>
<keyword evidence="3" id="KW-1185">Reference proteome</keyword>
<accession>A0AA40CNL1</accession>
<proteinExistence type="predicted"/>
<gene>
    <name evidence="2" type="ORF">DIS24_g8379</name>
</gene>
<dbReference type="EMBL" id="JAUJDW010000061">
    <property type="protein sequence ID" value="KAK0644977.1"/>
    <property type="molecule type" value="Genomic_DNA"/>
</dbReference>
<dbReference type="Proteomes" id="UP001175001">
    <property type="component" value="Unassembled WGS sequence"/>
</dbReference>
<feature type="region of interest" description="Disordered" evidence="1">
    <location>
        <begin position="169"/>
        <end position="226"/>
    </location>
</feature>
<evidence type="ECO:0000313" key="3">
    <source>
        <dbReference type="Proteomes" id="UP001175001"/>
    </source>
</evidence>
<comment type="caution">
    <text evidence="2">The sequence shown here is derived from an EMBL/GenBank/DDBJ whole genome shotgun (WGS) entry which is preliminary data.</text>
</comment>
<name>A0AA40CNL1_9PEZI</name>
<evidence type="ECO:0000256" key="1">
    <source>
        <dbReference type="SAM" id="MobiDB-lite"/>
    </source>
</evidence>
<feature type="region of interest" description="Disordered" evidence="1">
    <location>
        <begin position="47"/>
        <end position="77"/>
    </location>
</feature>